<proteinExistence type="predicted"/>
<keyword evidence="1" id="KW-0472">Membrane</keyword>
<dbReference type="Proteomes" id="UP000070258">
    <property type="component" value="Unassembled WGS sequence"/>
</dbReference>
<evidence type="ECO:0000313" key="2">
    <source>
        <dbReference type="EMBL" id="KXO94011.1"/>
    </source>
</evidence>
<feature type="transmembrane region" description="Helical" evidence="1">
    <location>
        <begin position="157"/>
        <end position="177"/>
    </location>
</feature>
<accession>A0A138A8H6</accession>
<sequence length="187" mass="20262">MNELNSPVLWTIAGCEIGFWVLVLGGLTLRYIVRARRAGMVALALVPALDVVLIAAVAIDLYRGGEVGFAHRLAGIYLGCTLMFGHRMITWADERFAHRFAGGPTPHRVPKLGPERTRKEWSDFYRWLGAVAIAGAVSLGLGYTVADDTQREALMGVFGTLGVITVIWLLTGPLWVAGRGERTAGGQ</sequence>
<reference evidence="2 5" key="2">
    <citation type="submission" date="2016-02" db="EMBL/GenBank/DDBJ databases">
        <authorList>
            <person name="Teng J.L."/>
            <person name="Tang Y."/>
            <person name="Huang Y."/>
            <person name="Guo F."/>
            <person name="Wei W."/>
            <person name="Chen J.H."/>
            <person name="Wong S.Y."/>
            <person name="Lau S.K."/>
            <person name="Woo P.C."/>
        </authorList>
    </citation>
    <scope>NUCLEOTIDE SEQUENCE [LARGE SCALE GENOMIC DNA]</scope>
    <source>
        <strain evidence="2 5">JCM 13375</strain>
    </source>
</reference>
<comment type="caution">
    <text evidence="3">The sequence shown here is derived from an EMBL/GenBank/DDBJ whole genome shotgun (WGS) entry which is preliminary data.</text>
</comment>
<keyword evidence="5" id="KW-1185">Reference proteome</keyword>
<feature type="transmembrane region" description="Helical" evidence="1">
    <location>
        <begin position="41"/>
        <end position="63"/>
    </location>
</feature>
<dbReference type="EMBL" id="LSRE01000034">
    <property type="protein sequence ID" value="KXO94011.1"/>
    <property type="molecule type" value="Genomic_DNA"/>
</dbReference>
<evidence type="ECO:0000313" key="4">
    <source>
        <dbReference type="Proteomes" id="UP000070258"/>
    </source>
</evidence>
<keyword evidence="1" id="KW-0812">Transmembrane</keyword>
<reference evidence="4" key="1">
    <citation type="submission" date="2016-02" db="EMBL/GenBank/DDBJ databases">
        <authorList>
            <person name="Wen L."/>
            <person name="He K."/>
            <person name="Yang H."/>
        </authorList>
    </citation>
    <scope>NUCLEOTIDE SEQUENCE [LARGE SCALE GENOMIC DNA]</scope>
    <source>
        <strain evidence="4">JCM 15929</strain>
    </source>
</reference>
<evidence type="ECO:0000256" key="1">
    <source>
        <dbReference type="SAM" id="Phobius"/>
    </source>
</evidence>
<dbReference type="OrthoDB" id="2082317at2"/>
<name>A0A138A8H6_9ACTN</name>
<dbReference type="EMBL" id="LSRF01000056">
    <property type="protein sequence ID" value="KXP06775.1"/>
    <property type="molecule type" value="Genomic_DNA"/>
</dbReference>
<evidence type="ECO:0000313" key="3">
    <source>
        <dbReference type="EMBL" id="KXP06775.1"/>
    </source>
</evidence>
<feature type="transmembrane region" description="Helical" evidence="1">
    <location>
        <begin position="6"/>
        <end position="29"/>
    </location>
</feature>
<dbReference type="Proteomes" id="UP000070409">
    <property type="component" value="Unassembled WGS sequence"/>
</dbReference>
<dbReference type="STRING" id="239498.AXK60_11985"/>
<organism evidence="3 4">
    <name type="scientific">Tsukamurella pseudospumae</name>
    <dbReference type="NCBI Taxonomy" id="239498"/>
    <lineage>
        <taxon>Bacteria</taxon>
        <taxon>Bacillati</taxon>
        <taxon>Actinomycetota</taxon>
        <taxon>Actinomycetes</taxon>
        <taxon>Mycobacteriales</taxon>
        <taxon>Tsukamurellaceae</taxon>
        <taxon>Tsukamurella</taxon>
    </lineage>
</organism>
<protein>
    <submittedName>
        <fullName evidence="3">Uncharacterized protein</fullName>
    </submittedName>
</protein>
<feature type="transmembrane region" description="Helical" evidence="1">
    <location>
        <begin position="69"/>
        <end position="89"/>
    </location>
</feature>
<gene>
    <name evidence="3" type="ORF">AXK60_11985</name>
    <name evidence="2" type="ORF">AXK61_05660</name>
</gene>
<keyword evidence="1" id="KW-1133">Transmembrane helix</keyword>
<evidence type="ECO:0000313" key="5">
    <source>
        <dbReference type="Proteomes" id="UP000070409"/>
    </source>
</evidence>
<dbReference type="RefSeq" id="WP_068572687.1">
    <property type="nucleotide sequence ID" value="NZ_LSRE01000034.1"/>
</dbReference>
<feature type="transmembrane region" description="Helical" evidence="1">
    <location>
        <begin position="124"/>
        <end position="145"/>
    </location>
</feature>
<dbReference type="AlphaFoldDB" id="A0A138A8H6"/>
<reference evidence="3" key="3">
    <citation type="submission" date="2016-02" db="EMBL/GenBank/DDBJ databases">
        <authorList>
            <person name="Teng J.L."/>
            <person name="Yang Y."/>
            <person name="Huang Y."/>
            <person name="Guo F."/>
            <person name="Wei W."/>
            <person name="Chen J.H."/>
            <person name="Wong S.Y."/>
            <person name="Lau S.K."/>
            <person name="Woo P.C."/>
        </authorList>
    </citation>
    <scope>NUCLEOTIDE SEQUENCE</scope>
    <source>
        <strain evidence="3">JCM 15929</strain>
    </source>
</reference>